<keyword evidence="2" id="KW-0560">Oxidoreductase</keyword>
<evidence type="ECO:0000313" key="4">
    <source>
        <dbReference type="Proteomes" id="UP000076925"/>
    </source>
</evidence>
<evidence type="ECO:0000313" key="3">
    <source>
        <dbReference type="EMBL" id="KYC37238.1"/>
    </source>
</evidence>
<organism evidence="3 4">
    <name type="scientific">Scytonema hofmannii PCC 7110</name>
    <dbReference type="NCBI Taxonomy" id="128403"/>
    <lineage>
        <taxon>Bacteria</taxon>
        <taxon>Bacillati</taxon>
        <taxon>Cyanobacteriota</taxon>
        <taxon>Cyanophyceae</taxon>
        <taxon>Nostocales</taxon>
        <taxon>Scytonemataceae</taxon>
        <taxon>Scytonema</taxon>
    </lineage>
</organism>
<reference evidence="3 4" key="1">
    <citation type="journal article" date="2013" name="Genome Biol. Evol.">
        <title>Genomes of Stigonematalean cyanobacteria (subsection V) and the evolution of oxygenic photosynthesis from prokaryotes to plastids.</title>
        <authorList>
            <person name="Dagan T."/>
            <person name="Roettger M."/>
            <person name="Stucken K."/>
            <person name="Landan G."/>
            <person name="Koch R."/>
            <person name="Major P."/>
            <person name="Gould S.B."/>
            <person name="Goremykin V.V."/>
            <person name="Rippka R."/>
            <person name="Tandeau de Marsac N."/>
            <person name="Gugger M."/>
            <person name="Lockhart P.J."/>
            <person name="Allen J.F."/>
            <person name="Brune I."/>
            <person name="Maus I."/>
            <person name="Puhler A."/>
            <person name="Martin W.F."/>
        </authorList>
    </citation>
    <scope>NUCLEOTIDE SEQUENCE [LARGE SCALE GENOMIC DNA]</scope>
    <source>
        <strain evidence="3 4">PCC 7110</strain>
    </source>
</reference>
<dbReference type="InterPro" id="IPR020904">
    <property type="entry name" value="Sc_DH/Rdtase_CS"/>
</dbReference>
<dbReference type="PRINTS" id="PR00081">
    <property type="entry name" value="GDHRDH"/>
</dbReference>
<dbReference type="Gene3D" id="3.40.50.720">
    <property type="entry name" value="NAD(P)-binding Rossmann-like Domain"/>
    <property type="match status" value="1"/>
</dbReference>
<comment type="caution">
    <text evidence="3">The sequence shown here is derived from an EMBL/GenBank/DDBJ whole genome shotgun (WGS) entry which is preliminary data.</text>
</comment>
<dbReference type="PANTHER" id="PTHR43639">
    <property type="entry name" value="OXIDOREDUCTASE, SHORT-CHAIN DEHYDROGENASE/REDUCTASE FAMILY (AFU_ORTHOLOGUE AFUA_5G02870)"/>
    <property type="match status" value="1"/>
</dbReference>
<dbReference type="Pfam" id="PF13561">
    <property type="entry name" value="adh_short_C2"/>
    <property type="match status" value="1"/>
</dbReference>
<dbReference type="PRINTS" id="PR00080">
    <property type="entry name" value="SDRFAMILY"/>
</dbReference>
<name>A0A139WXS7_9CYAN</name>
<dbReference type="AlphaFoldDB" id="A0A139WXS7"/>
<dbReference type="FunFam" id="3.40.50.720:FF:000084">
    <property type="entry name" value="Short-chain dehydrogenase reductase"/>
    <property type="match status" value="1"/>
</dbReference>
<gene>
    <name evidence="3" type="ORF">WA1_47325</name>
</gene>
<dbReference type="RefSeq" id="WP_017745069.1">
    <property type="nucleotide sequence ID" value="NZ_KQ976354.1"/>
</dbReference>
<dbReference type="SUPFAM" id="SSF51735">
    <property type="entry name" value="NAD(P)-binding Rossmann-fold domains"/>
    <property type="match status" value="1"/>
</dbReference>
<dbReference type="NCBIfam" id="NF005559">
    <property type="entry name" value="PRK07231.1"/>
    <property type="match status" value="1"/>
</dbReference>
<dbReference type="OrthoDB" id="9803333at2"/>
<dbReference type="PROSITE" id="PS00061">
    <property type="entry name" value="ADH_SHORT"/>
    <property type="match status" value="1"/>
</dbReference>
<dbReference type="InterPro" id="IPR002347">
    <property type="entry name" value="SDR_fam"/>
</dbReference>
<dbReference type="EMBL" id="ANNX02000047">
    <property type="protein sequence ID" value="KYC37238.1"/>
    <property type="molecule type" value="Genomic_DNA"/>
</dbReference>
<evidence type="ECO:0000256" key="2">
    <source>
        <dbReference type="ARBA" id="ARBA00023002"/>
    </source>
</evidence>
<sequence length="265" mass="28569">MKLQGKVALVTGSSQGIGQGVVLRLAQEGADVVINYRSHPEGAEETLAKIEAIGGRCHMAQCPKSQGYTLKADLGSVSEVRQLIAESIQHFGKLDILVNNAGIEKHAPFWEVTEADYDAVMNVNLKGVFFATQAFVQHLIETKRTGKIINMSSVHEELPFPNFTAYCASKGGMKMLTRNLAVELGSLGITINNVAPGAIETPINTKLLNNPEKLGALLQNIPLGRLGQPQDVASLVVFLASSDADYITGSTFFVDGGLLWNYQEQ</sequence>
<dbReference type="GO" id="GO:0016491">
    <property type="term" value="F:oxidoreductase activity"/>
    <property type="evidence" value="ECO:0007669"/>
    <property type="project" value="UniProtKB-KW"/>
</dbReference>
<proteinExistence type="inferred from homology"/>
<dbReference type="PANTHER" id="PTHR43639:SF1">
    <property type="entry name" value="SHORT-CHAIN DEHYDROGENASE_REDUCTASE FAMILY PROTEIN"/>
    <property type="match status" value="1"/>
</dbReference>
<keyword evidence="4" id="KW-1185">Reference proteome</keyword>
<accession>A0A139WXS7</accession>
<dbReference type="InterPro" id="IPR036291">
    <property type="entry name" value="NAD(P)-bd_dom_sf"/>
</dbReference>
<dbReference type="Proteomes" id="UP000076925">
    <property type="component" value="Unassembled WGS sequence"/>
</dbReference>
<comment type="similarity">
    <text evidence="1">Belongs to the short-chain dehydrogenases/reductases (SDR) family.</text>
</comment>
<protein>
    <submittedName>
        <fullName evidence="3">Sugar dehydrogenase</fullName>
    </submittedName>
</protein>
<evidence type="ECO:0000256" key="1">
    <source>
        <dbReference type="ARBA" id="ARBA00006484"/>
    </source>
</evidence>
<dbReference type="STRING" id="128403.WA1_47325"/>